<evidence type="ECO:0000313" key="4">
    <source>
        <dbReference type="EMBL" id="RHY69586.1"/>
    </source>
</evidence>
<dbReference type="Proteomes" id="UP000266196">
    <property type="component" value="Unassembled WGS sequence"/>
</dbReference>
<evidence type="ECO:0000313" key="12">
    <source>
        <dbReference type="Proteomes" id="UP000266239"/>
    </source>
</evidence>
<evidence type="ECO:0000313" key="17">
    <source>
        <dbReference type="Proteomes" id="UP000469452"/>
    </source>
</evidence>
<evidence type="ECO:0000313" key="5">
    <source>
        <dbReference type="EMBL" id="RHY72075.1"/>
    </source>
</evidence>
<feature type="compositionally biased region" description="Acidic residues" evidence="1">
    <location>
        <begin position="137"/>
        <end position="147"/>
    </location>
</feature>
<sequence length="197" mass="21211">MHATRTLLRCAPFATTAGARRPIGVRCVAMVRRANPQDGDDTSDASVDFLRTATSSKEVDLWRTVFGARSSSASMDEDSDVEDNVCTTTVAYEVVAKATVDEVVAKVDEETEVDLWSNVFGAKKPKASVHDSSVSDTENDVSGEEDPVDLWGTVFGATPPDCFREDPPVESAASSPSLPPLKDHADVWTSVFGKRDV</sequence>
<dbReference type="EMBL" id="VJMI01001215">
    <property type="protein sequence ID" value="KAF0775658.1"/>
    <property type="molecule type" value="Genomic_DNA"/>
</dbReference>
<evidence type="ECO:0000313" key="14">
    <source>
        <dbReference type="Proteomes" id="UP000275652"/>
    </source>
</evidence>
<evidence type="ECO:0000313" key="11">
    <source>
        <dbReference type="Proteomes" id="UP000266196"/>
    </source>
</evidence>
<dbReference type="AlphaFoldDB" id="A0A397BMN9"/>
<evidence type="ECO:0000313" key="15">
    <source>
        <dbReference type="Proteomes" id="UP000283543"/>
    </source>
</evidence>
<reference evidence="10 11" key="2">
    <citation type="submission" date="2018-08" db="EMBL/GenBank/DDBJ databases">
        <title>Aphanomyces genome sequencing and annotation.</title>
        <authorList>
            <person name="Minardi D."/>
            <person name="Oidtmann B."/>
            <person name="Van Der Giezen M."/>
            <person name="Studholme D.J."/>
        </authorList>
    </citation>
    <scope>NUCLEOTIDE SEQUENCE [LARGE SCALE GENOMIC DNA]</scope>
    <source>
        <strain evidence="7 11">197901</strain>
        <strain evidence="6 13">D2</strain>
        <strain evidence="8 16">FDL457</strain>
        <strain evidence="4 10">SA</strain>
        <strain evidence="5 15">Si</strain>
        <strain evidence="3 12">Yx</strain>
    </source>
</reference>
<dbReference type="VEuPathDB" id="FungiDB:H257_01131"/>
<gene>
    <name evidence="2" type="ORF">AaE_000641</name>
    <name evidence="3" type="ORF">DYB25_000031</name>
    <name evidence="8" type="ORF">DYB26_003246</name>
    <name evidence="9" type="ORF">DYB28_002089</name>
    <name evidence="6" type="ORF">DYB30_000039</name>
    <name evidence="7" type="ORF">DYB31_002544</name>
    <name evidence="5" type="ORF">DYB34_002135</name>
    <name evidence="4" type="ORF">DYB38_000853</name>
</gene>
<evidence type="ECO:0000313" key="6">
    <source>
        <dbReference type="EMBL" id="RHY78562.1"/>
    </source>
</evidence>
<reference evidence="2 17" key="3">
    <citation type="submission" date="2019-06" db="EMBL/GenBank/DDBJ databases">
        <title>Genomics analysis of Aphanomyces spp. identifies a new class of oomycete effector associated with host adaptation.</title>
        <authorList>
            <person name="Gaulin E."/>
        </authorList>
    </citation>
    <scope>NUCLEOTIDE SEQUENCE [LARGE SCALE GENOMIC DNA]</scope>
    <source>
        <strain evidence="2 17">E</strain>
    </source>
</reference>
<dbReference type="Proteomes" id="UP000265716">
    <property type="component" value="Unassembled WGS sequence"/>
</dbReference>
<evidence type="ECO:0000313" key="10">
    <source>
        <dbReference type="Proteomes" id="UP000265716"/>
    </source>
</evidence>
<evidence type="ECO:0000313" key="2">
    <source>
        <dbReference type="EMBL" id="KAF0775658.1"/>
    </source>
</evidence>
<feature type="region of interest" description="Disordered" evidence="1">
    <location>
        <begin position="127"/>
        <end position="147"/>
    </location>
</feature>
<dbReference type="Proteomes" id="UP000266643">
    <property type="component" value="Unassembled WGS sequence"/>
</dbReference>
<comment type="caution">
    <text evidence="3">The sequence shown here is derived from an EMBL/GenBank/DDBJ whole genome shotgun (WGS) entry which is preliminary data.</text>
</comment>
<dbReference type="EMBL" id="QUTI01023891">
    <property type="protein sequence ID" value="RLO07152.1"/>
    <property type="molecule type" value="Genomic_DNA"/>
</dbReference>
<dbReference type="EMBL" id="QUTF01013634">
    <property type="protein sequence ID" value="RHZ16868.1"/>
    <property type="molecule type" value="Genomic_DNA"/>
</dbReference>
<protein>
    <submittedName>
        <fullName evidence="3">Uncharacterized protein</fullName>
    </submittedName>
</protein>
<accession>A0A397BMN9</accession>
<dbReference type="EMBL" id="QUTB01002582">
    <property type="protein sequence ID" value="RHY72075.1"/>
    <property type="molecule type" value="Genomic_DNA"/>
</dbReference>
<organism evidence="3 12">
    <name type="scientific">Aphanomyces astaci</name>
    <name type="common">Crayfish plague agent</name>
    <dbReference type="NCBI Taxonomy" id="112090"/>
    <lineage>
        <taxon>Eukaryota</taxon>
        <taxon>Sar</taxon>
        <taxon>Stramenopiles</taxon>
        <taxon>Oomycota</taxon>
        <taxon>Saprolegniomycetes</taxon>
        <taxon>Saprolegniales</taxon>
        <taxon>Verrucalvaceae</taxon>
        <taxon>Aphanomyces</taxon>
    </lineage>
</organism>
<reference evidence="9 14" key="1">
    <citation type="journal article" date="2018" name="J. Invertebr. Pathol.">
        <title>New genotyping method for the causative agent of crayfish plague (Aphanomyces astaci) based on whole genome data.</title>
        <authorList>
            <person name="Minardi D."/>
            <person name="Studholme D.J."/>
            <person name="van der Giezen M."/>
            <person name="Pretto T."/>
            <person name="Oidtmann B."/>
        </authorList>
    </citation>
    <scope>NUCLEOTIDE SEQUENCE [LARGE SCALE GENOMIC DNA]</scope>
    <source>
        <strain evidence="9 14">KB13</strain>
    </source>
</reference>
<evidence type="ECO:0000313" key="8">
    <source>
        <dbReference type="EMBL" id="RHZ16868.1"/>
    </source>
</evidence>
<dbReference type="EMBL" id="QUTD01001035">
    <property type="protein sequence ID" value="RHY78562.1"/>
    <property type="molecule type" value="Genomic_DNA"/>
</dbReference>
<evidence type="ECO:0000313" key="16">
    <source>
        <dbReference type="Proteomes" id="UP000286510"/>
    </source>
</evidence>
<name>A0A397BMN9_APHAT</name>
<dbReference type="Proteomes" id="UP000275652">
    <property type="component" value="Unassembled WGS sequence"/>
</dbReference>
<dbReference type="Proteomes" id="UP000286510">
    <property type="component" value="Unassembled WGS sequence"/>
</dbReference>
<dbReference type="Proteomes" id="UP000283543">
    <property type="component" value="Unassembled WGS sequence"/>
</dbReference>
<dbReference type="EMBL" id="QUTA01004485">
    <property type="protein sequence ID" value="RHY19570.1"/>
    <property type="molecule type" value="Genomic_DNA"/>
</dbReference>
<proteinExistence type="predicted"/>
<evidence type="ECO:0000313" key="3">
    <source>
        <dbReference type="EMBL" id="RHY19570.1"/>
    </source>
</evidence>
<feature type="region of interest" description="Disordered" evidence="1">
    <location>
        <begin position="159"/>
        <end position="180"/>
    </location>
</feature>
<evidence type="ECO:0000313" key="7">
    <source>
        <dbReference type="EMBL" id="RHZ14425.1"/>
    </source>
</evidence>
<dbReference type="EMBL" id="QUTE01010293">
    <property type="protein sequence ID" value="RHZ14425.1"/>
    <property type="molecule type" value="Genomic_DNA"/>
</dbReference>
<evidence type="ECO:0000313" key="13">
    <source>
        <dbReference type="Proteomes" id="UP000266643"/>
    </source>
</evidence>
<dbReference type="Proteomes" id="UP000469452">
    <property type="component" value="Unassembled WGS sequence"/>
</dbReference>
<evidence type="ECO:0000256" key="1">
    <source>
        <dbReference type="SAM" id="MobiDB-lite"/>
    </source>
</evidence>
<dbReference type="EMBL" id="QUTC01003517">
    <property type="protein sequence ID" value="RHY69586.1"/>
    <property type="molecule type" value="Genomic_DNA"/>
</dbReference>
<evidence type="ECO:0000313" key="9">
    <source>
        <dbReference type="EMBL" id="RLO07152.1"/>
    </source>
</evidence>
<dbReference type="Proteomes" id="UP000266239">
    <property type="component" value="Unassembled WGS sequence"/>
</dbReference>